<dbReference type="PANTHER" id="PTHR30126:SF39">
    <property type="entry name" value="HTH-TYPE TRANSCRIPTIONAL REGULATOR CYSL"/>
    <property type="match status" value="1"/>
</dbReference>
<dbReference type="PRINTS" id="PR00039">
    <property type="entry name" value="HTHLYSR"/>
</dbReference>
<dbReference type="InterPro" id="IPR036388">
    <property type="entry name" value="WH-like_DNA-bd_sf"/>
</dbReference>
<dbReference type="EMBL" id="DXCC01000003">
    <property type="protein sequence ID" value="HIZ14460.1"/>
    <property type="molecule type" value="Genomic_DNA"/>
</dbReference>
<dbReference type="InterPro" id="IPR036390">
    <property type="entry name" value="WH_DNA-bd_sf"/>
</dbReference>
<dbReference type="Gene3D" id="3.40.190.290">
    <property type="match status" value="1"/>
</dbReference>
<dbReference type="Proteomes" id="UP000824014">
    <property type="component" value="Unassembled WGS sequence"/>
</dbReference>
<dbReference type="AlphaFoldDB" id="A0A9D2IL76"/>
<keyword evidence="3" id="KW-0238">DNA-binding</keyword>
<dbReference type="Pfam" id="PF00126">
    <property type="entry name" value="HTH_1"/>
    <property type="match status" value="1"/>
</dbReference>
<comment type="caution">
    <text evidence="6">The sequence shown here is derived from an EMBL/GenBank/DDBJ whole genome shotgun (WGS) entry which is preliminary data.</text>
</comment>
<accession>A0A9D2IL76</accession>
<feature type="domain" description="HTH lysR-type" evidence="5">
    <location>
        <begin position="1"/>
        <end position="59"/>
    </location>
</feature>
<protein>
    <submittedName>
        <fullName evidence="6">LysR family transcriptional regulator</fullName>
    </submittedName>
</protein>
<evidence type="ECO:0000313" key="6">
    <source>
        <dbReference type="EMBL" id="HIZ14460.1"/>
    </source>
</evidence>
<keyword evidence="2" id="KW-0805">Transcription regulation</keyword>
<gene>
    <name evidence="6" type="ORF">H9816_00895</name>
</gene>
<dbReference type="PROSITE" id="PS50931">
    <property type="entry name" value="HTH_LYSR"/>
    <property type="match status" value="1"/>
</dbReference>
<dbReference type="Gene3D" id="1.10.10.10">
    <property type="entry name" value="Winged helix-like DNA-binding domain superfamily/Winged helix DNA-binding domain"/>
    <property type="match status" value="1"/>
</dbReference>
<evidence type="ECO:0000313" key="7">
    <source>
        <dbReference type="Proteomes" id="UP000824014"/>
    </source>
</evidence>
<dbReference type="SUPFAM" id="SSF46785">
    <property type="entry name" value="Winged helix' DNA-binding domain"/>
    <property type="match status" value="1"/>
</dbReference>
<name>A0A9D2IL76_9BACT</name>
<dbReference type="PANTHER" id="PTHR30126">
    <property type="entry name" value="HTH-TYPE TRANSCRIPTIONAL REGULATOR"/>
    <property type="match status" value="1"/>
</dbReference>
<organism evidence="6 7">
    <name type="scientific">Candidatus Tidjanibacter faecipullorum</name>
    <dbReference type="NCBI Taxonomy" id="2838766"/>
    <lineage>
        <taxon>Bacteria</taxon>
        <taxon>Pseudomonadati</taxon>
        <taxon>Bacteroidota</taxon>
        <taxon>Bacteroidia</taxon>
        <taxon>Bacteroidales</taxon>
        <taxon>Rikenellaceae</taxon>
        <taxon>Tidjanibacter</taxon>
    </lineage>
</organism>
<dbReference type="GO" id="GO:0000976">
    <property type="term" value="F:transcription cis-regulatory region binding"/>
    <property type="evidence" value="ECO:0007669"/>
    <property type="project" value="TreeGrafter"/>
</dbReference>
<evidence type="ECO:0000256" key="2">
    <source>
        <dbReference type="ARBA" id="ARBA00023015"/>
    </source>
</evidence>
<dbReference type="CDD" id="cd08420">
    <property type="entry name" value="PBP2_CysL_like"/>
    <property type="match status" value="1"/>
</dbReference>
<proteinExistence type="inferred from homology"/>
<sequence>MITDFRLKVFKTVAYRLSFTKAAAELLISQPAVTKHISELEKQVGAPLFDRRGGTVSLTPQGALLLDYANRILSLYGNLNDAFADNGCLPSGTIRLGASTTIAQYVLPSMLALFRRRYPDIRIEMAMGNTERIEELTADGRIDLGVIEGKATGHNLHYEHFMNDELVLVTATANSAFRLDEVNRDQLAALPLVIREAGSGTLEVLDEALTRYGLSLREMQIEIQLGSTESIKRYLYHSGAFAFVSVQAVVDELVQHKLRIIDVEGLDIRRSFSFVSAHGQHNRMNDLFKQFCLEANNYKL</sequence>
<evidence type="ECO:0000256" key="4">
    <source>
        <dbReference type="ARBA" id="ARBA00023163"/>
    </source>
</evidence>
<dbReference type="SUPFAM" id="SSF53850">
    <property type="entry name" value="Periplasmic binding protein-like II"/>
    <property type="match status" value="1"/>
</dbReference>
<dbReference type="Pfam" id="PF03466">
    <property type="entry name" value="LysR_substrate"/>
    <property type="match status" value="1"/>
</dbReference>
<dbReference type="GO" id="GO:0003700">
    <property type="term" value="F:DNA-binding transcription factor activity"/>
    <property type="evidence" value="ECO:0007669"/>
    <property type="project" value="InterPro"/>
</dbReference>
<evidence type="ECO:0000259" key="5">
    <source>
        <dbReference type="PROSITE" id="PS50931"/>
    </source>
</evidence>
<evidence type="ECO:0000256" key="1">
    <source>
        <dbReference type="ARBA" id="ARBA00009437"/>
    </source>
</evidence>
<reference evidence="6" key="2">
    <citation type="submission" date="2021-04" db="EMBL/GenBank/DDBJ databases">
        <authorList>
            <person name="Gilroy R."/>
        </authorList>
    </citation>
    <scope>NUCLEOTIDE SEQUENCE</scope>
    <source>
        <strain evidence="6">ChiHjej11B10-19426</strain>
    </source>
</reference>
<dbReference type="InterPro" id="IPR005119">
    <property type="entry name" value="LysR_subst-bd"/>
</dbReference>
<keyword evidence="4" id="KW-0804">Transcription</keyword>
<reference evidence="6" key="1">
    <citation type="journal article" date="2021" name="PeerJ">
        <title>Extensive microbial diversity within the chicken gut microbiome revealed by metagenomics and culture.</title>
        <authorList>
            <person name="Gilroy R."/>
            <person name="Ravi A."/>
            <person name="Getino M."/>
            <person name="Pursley I."/>
            <person name="Horton D.L."/>
            <person name="Alikhan N.F."/>
            <person name="Baker D."/>
            <person name="Gharbi K."/>
            <person name="Hall N."/>
            <person name="Watson M."/>
            <person name="Adriaenssens E.M."/>
            <person name="Foster-Nyarko E."/>
            <person name="Jarju S."/>
            <person name="Secka A."/>
            <person name="Antonio M."/>
            <person name="Oren A."/>
            <person name="Chaudhuri R.R."/>
            <person name="La Ragione R."/>
            <person name="Hildebrand F."/>
            <person name="Pallen M.J."/>
        </authorList>
    </citation>
    <scope>NUCLEOTIDE SEQUENCE</scope>
    <source>
        <strain evidence="6">ChiHjej11B10-19426</strain>
    </source>
</reference>
<comment type="similarity">
    <text evidence="1">Belongs to the LysR transcriptional regulatory family.</text>
</comment>
<evidence type="ECO:0000256" key="3">
    <source>
        <dbReference type="ARBA" id="ARBA00023125"/>
    </source>
</evidence>
<dbReference type="InterPro" id="IPR000847">
    <property type="entry name" value="LysR_HTH_N"/>
</dbReference>